<feature type="transmembrane region" description="Helical" evidence="9">
    <location>
        <begin position="422"/>
        <end position="442"/>
    </location>
</feature>
<keyword evidence="4 9" id="KW-0812">Transmembrane</keyword>
<evidence type="ECO:0000256" key="5">
    <source>
        <dbReference type="ARBA" id="ARBA00022958"/>
    </source>
</evidence>
<comment type="function">
    <text evidence="9">Part of the high-affinity ATP-driven potassium transport (or Kdp) system, which catalyzes the hydrolysis of ATP coupled with the electrogenic transport of potassium into the cytoplasm. This subunit binds the extracellular potassium ions and delivers the ions to the membrane domain of KdpB through an intramembrane tunnel.</text>
</comment>
<proteinExistence type="inferred from homology"/>
<comment type="caution">
    <text evidence="9">Lacks conserved residue(s) required for the propagation of feature annotation.</text>
</comment>
<evidence type="ECO:0000256" key="2">
    <source>
        <dbReference type="ARBA" id="ARBA00022475"/>
    </source>
</evidence>
<keyword evidence="8 9" id="KW-0472">Membrane</keyword>
<dbReference type="PANTHER" id="PTHR30607">
    <property type="entry name" value="POTASSIUM-TRANSPORTING ATPASE A CHAIN"/>
    <property type="match status" value="1"/>
</dbReference>
<evidence type="ECO:0000256" key="1">
    <source>
        <dbReference type="ARBA" id="ARBA00022448"/>
    </source>
</evidence>
<evidence type="ECO:0000256" key="4">
    <source>
        <dbReference type="ARBA" id="ARBA00022692"/>
    </source>
</evidence>
<evidence type="ECO:0000256" key="9">
    <source>
        <dbReference type="HAMAP-Rule" id="MF_00275"/>
    </source>
</evidence>
<dbReference type="GO" id="GO:0005886">
    <property type="term" value="C:plasma membrane"/>
    <property type="evidence" value="ECO:0007669"/>
    <property type="project" value="UniProtKB-SubCell"/>
</dbReference>
<gene>
    <name evidence="9" type="primary">kdpA</name>
    <name evidence="10" type="ORF">SAMN05421803_10865</name>
</gene>
<comment type="similarity">
    <text evidence="9">Belongs to the KdpA family.</text>
</comment>
<dbReference type="PIRSF" id="PIRSF001294">
    <property type="entry name" value="K_ATPaseA"/>
    <property type="match status" value="1"/>
</dbReference>
<organism evidence="10 11">
    <name type="scientific">Nocardiopsis flavescens</name>
    <dbReference type="NCBI Taxonomy" id="758803"/>
    <lineage>
        <taxon>Bacteria</taxon>
        <taxon>Bacillati</taxon>
        <taxon>Actinomycetota</taxon>
        <taxon>Actinomycetes</taxon>
        <taxon>Streptosporangiales</taxon>
        <taxon>Nocardiopsidaceae</taxon>
        <taxon>Nocardiopsis</taxon>
    </lineage>
</organism>
<dbReference type="HAMAP" id="MF_00275">
    <property type="entry name" value="KdpA"/>
    <property type="match status" value="1"/>
</dbReference>
<feature type="transmembrane region" description="Helical" evidence="9">
    <location>
        <begin position="286"/>
        <end position="305"/>
    </location>
</feature>
<dbReference type="OrthoDB" id="9763796at2"/>
<dbReference type="STRING" id="758803.SAMN05421803_10865"/>
<keyword evidence="3 9" id="KW-0633">Potassium transport</keyword>
<dbReference type="PANTHER" id="PTHR30607:SF2">
    <property type="entry name" value="POTASSIUM-TRANSPORTING ATPASE POTASSIUM-BINDING SUBUNIT"/>
    <property type="match status" value="1"/>
</dbReference>
<feature type="transmembrane region" description="Helical" evidence="9">
    <location>
        <begin position="66"/>
        <end position="85"/>
    </location>
</feature>
<dbReference type="NCBIfam" id="TIGR00680">
    <property type="entry name" value="kdpA"/>
    <property type="match status" value="1"/>
</dbReference>
<protein>
    <recommendedName>
        <fullName evidence="9">Potassium-transporting ATPase potassium-binding subunit</fullName>
    </recommendedName>
    <alternativeName>
        <fullName evidence="9">ATP phosphohydrolase [potassium-transporting] A chain</fullName>
    </alternativeName>
    <alternativeName>
        <fullName evidence="9">Potassium-binding and translocating subunit A</fullName>
    </alternativeName>
    <alternativeName>
        <fullName evidence="9">Potassium-translocating ATPase A chain</fullName>
    </alternativeName>
</protein>
<accession>A0A1M6L3W8</accession>
<evidence type="ECO:0000256" key="7">
    <source>
        <dbReference type="ARBA" id="ARBA00023065"/>
    </source>
</evidence>
<dbReference type="GO" id="GO:0008556">
    <property type="term" value="F:P-type potassium transmembrane transporter activity"/>
    <property type="evidence" value="ECO:0007669"/>
    <property type="project" value="InterPro"/>
</dbReference>
<keyword evidence="1 9" id="KW-0813">Transport</keyword>
<evidence type="ECO:0000313" key="10">
    <source>
        <dbReference type="EMBL" id="SHJ65882.1"/>
    </source>
</evidence>
<dbReference type="GO" id="GO:0030955">
    <property type="term" value="F:potassium ion binding"/>
    <property type="evidence" value="ECO:0007669"/>
    <property type="project" value="UniProtKB-UniRule"/>
</dbReference>
<keyword evidence="6 9" id="KW-1133">Transmembrane helix</keyword>
<reference evidence="10 11" key="1">
    <citation type="submission" date="2016-11" db="EMBL/GenBank/DDBJ databases">
        <authorList>
            <person name="Jaros S."/>
            <person name="Januszkiewicz K."/>
            <person name="Wedrychowicz H."/>
        </authorList>
    </citation>
    <scope>NUCLEOTIDE SEQUENCE [LARGE SCALE GENOMIC DNA]</scope>
    <source>
        <strain evidence="10 11">CGMCC 4.5723</strain>
    </source>
</reference>
<sequence length="563" mass="57698">MAATAWGQFLALVALLALTAPVLGRYAGAVYGGGGAPGDRLFLPAERLVYRICGVDPGREQHWTRYAFSLLAFGLVSFLALYALLRLQGVLPLNPLGLPGLDPHAAFNASVSFTTNTNWQAYAGEAAMSHLSQMSGLTVQNFVSAAAGMAVMAAFVRGIARRGAETVGNFWVDLTRGVVRILLPLSFLLALFLVGQGVVQNLNGHTVATTVEGAAQAIPGGPAASQVAVKQLGTNGGGFFDANSAHPFENPTALSNLVQTWAILIVPFSLALAYGHLCGDRRQGRAVFATMFAVWALVSVAVMLLESAANPLLAGTGADQAAGHLEGKETRLGAAASGLWAASTTGTSNGSVNAMHDSLSPLGGGLSMLHMMFGEVSPGGAGVGLNGMLVMVLLTVFLAGLMTGRTPEYLGKKITAAEIKPVVLYLLAVPVVLLGFAAASAVNGAALASLNNTGPHGLSEILYAYASTANNNGSAFAGLDASTPWFTVTTGVAMLAGRFLLLIPVLAIAGSLARKRPVPAGVSTLPTHTPLFGGLVVAVVVVVAGLTFLPALTLGPLAEYFAL</sequence>
<evidence type="ECO:0000313" key="11">
    <source>
        <dbReference type="Proteomes" id="UP000184452"/>
    </source>
</evidence>
<dbReference type="Proteomes" id="UP000184452">
    <property type="component" value="Unassembled WGS sequence"/>
</dbReference>
<evidence type="ECO:0000256" key="3">
    <source>
        <dbReference type="ARBA" id="ARBA00022538"/>
    </source>
</evidence>
<dbReference type="AlphaFoldDB" id="A0A1M6L3W8"/>
<comment type="subunit">
    <text evidence="9">The system is composed of three essential subunits: KdpA, KdpB and KdpC.</text>
</comment>
<evidence type="ECO:0000256" key="8">
    <source>
        <dbReference type="ARBA" id="ARBA00023136"/>
    </source>
</evidence>
<dbReference type="InterPro" id="IPR004623">
    <property type="entry name" value="KdpA"/>
</dbReference>
<keyword evidence="5 9" id="KW-0630">Potassium</keyword>
<feature type="transmembrane region" description="Helical" evidence="9">
    <location>
        <begin position="485"/>
        <end position="510"/>
    </location>
</feature>
<dbReference type="RefSeq" id="WP_073379947.1">
    <property type="nucleotide sequence ID" value="NZ_FQZK01000008.1"/>
</dbReference>
<evidence type="ECO:0000256" key="6">
    <source>
        <dbReference type="ARBA" id="ARBA00022989"/>
    </source>
</evidence>
<feature type="transmembrane region" description="Helical" evidence="9">
    <location>
        <begin position="531"/>
        <end position="553"/>
    </location>
</feature>
<comment type="subcellular location">
    <subcellularLocation>
        <location evidence="9">Cell membrane</location>
        <topology evidence="9">Multi-pass membrane protein</topology>
    </subcellularLocation>
</comment>
<name>A0A1M6L3W8_9ACTN</name>
<dbReference type="Pfam" id="PF03814">
    <property type="entry name" value="KdpA"/>
    <property type="match status" value="1"/>
</dbReference>
<feature type="transmembrane region" description="Helical" evidence="9">
    <location>
        <begin position="181"/>
        <end position="199"/>
    </location>
</feature>
<feature type="transmembrane region" description="Helical" evidence="9">
    <location>
        <begin position="142"/>
        <end position="160"/>
    </location>
</feature>
<keyword evidence="7 9" id="KW-0406">Ion transport</keyword>
<feature type="transmembrane region" description="Helical" evidence="9">
    <location>
        <begin position="381"/>
        <end position="401"/>
    </location>
</feature>
<dbReference type="EMBL" id="FQZK01000008">
    <property type="protein sequence ID" value="SHJ65882.1"/>
    <property type="molecule type" value="Genomic_DNA"/>
</dbReference>
<keyword evidence="2 9" id="KW-1003">Cell membrane</keyword>
<feature type="transmembrane region" description="Helical" evidence="9">
    <location>
        <begin position="253"/>
        <end position="274"/>
    </location>
</feature>
<keyword evidence="11" id="KW-1185">Reference proteome</keyword>